<dbReference type="PANTHER" id="PTHR14136">
    <property type="entry name" value="BTB_POZ DOMAIN-CONTAINING PROTEIN KCTD9"/>
    <property type="match status" value="1"/>
</dbReference>
<dbReference type="InterPro" id="IPR001646">
    <property type="entry name" value="5peptide_repeat"/>
</dbReference>
<evidence type="ECO:0000256" key="1">
    <source>
        <dbReference type="SAM" id="Phobius"/>
    </source>
</evidence>
<organism evidence="2 3">
    <name type="scientific">Aquimarina addita</name>
    <dbReference type="NCBI Taxonomy" id="870485"/>
    <lineage>
        <taxon>Bacteria</taxon>
        <taxon>Pseudomonadati</taxon>
        <taxon>Bacteroidota</taxon>
        <taxon>Flavobacteriia</taxon>
        <taxon>Flavobacteriales</taxon>
        <taxon>Flavobacteriaceae</taxon>
        <taxon>Aquimarina</taxon>
    </lineage>
</organism>
<dbReference type="Pfam" id="PF00805">
    <property type="entry name" value="Pentapeptide"/>
    <property type="match status" value="2"/>
</dbReference>
<dbReference type="Proteomes" id="UP001500459">
    <property type="component" value="Unassembled WGS sequence"/>
</dbReference>
<dbReference type="RefSeq" id="WP_344930838.1">
    <property type="nucleotide sequence ID" value="NZ_BAABCW010000031.1"/>
</dbReference>
<dbReference type="SUPFAM" id="SSF141571">
    <property type="entry name" value="Pentapeptide repeat-like"/>
    <property type="match status" value="1"/>
</dbReference>
<proteinExistence type="predicted"/>
<gene>
    <name evidence="2" type="ORF">GCM10022393_41940</name>
</gene>
<keyword evidence="1" id="KW-1133">Transmembrane helix</keyword>
<evidence type="ECO:0008006" key="4">
    <source>
        <dbReference type="Google" id="ProtNLM"/>
    </source>
</evidence>
<dbReference type="InterPro" id="IPR051082">
    <property type="entry name" value="Pentapeptide-BTB/POZ_domain"/>
</dbReference>
<keyword evidence="1" id="KW-0472">Membrane</keyword>
<dbReference type="PANTHER" id="PTHR14136:SF17">
    <property type="entry name" value="BTB_POZ DOMAIN-CONTAINING PROTEIN KCTD9"/>
    <property type="match status" value="1"/>
</dbReference>
<keyword evidence="1" id="KW-0812">Transmembrane</keyword>
<accession>A0ABP6UYP4</accession>
<sequence length="374" mass="42452">MTEQERIEKLEKENQKLQKELDSIRKRGEKKKSVGFWILKKSSTPLIGVKLKKSISNAITEYKLTKTVSVDTVSDVSSNVIWRVTRIGIFAFFMTLVPSLILMFQTKLVMNQNALVGNQNTLIEAERKSSLVFVMDNVLSDLSEELKYKGSSERNISPVLEARIISLSRAMKPYKYNEKGELTEKEISPERGQFLFNLIKSELGDQSRRDILNLSDFNYTDFKNVSLGRGVDLKYVHLNHSDMRYAEMPAINMERSELKETNLLGINLSDANLIRANLTNANLTKAELLSADLTNANLYGANLTKADLTEATLWGTKLDEAILSDVILDNAIVHRKDWITYVSDSLDLKGASSIADRYMLKKQGEKQFILVLRK</sequence>
<feature type="transmembrane region" description="Helical" evidence="1">
    <location>
        <begin position="87"/>
        <end position="104"/>
    </location>
</feature>
<name>A0ABP6UYP4_9FLAO</name>
<protein>
    <recommendedName>
        <fullName evidence="4">Pentapeptide repeat-containing protein</fullName>
    </recommendedName>
</protein>
<dbReference type="EMBL" id="BAABCW010000031">
    <property type="protein sequence ID" value="GAA3522856.1"/>
    <property type="molecule type" value="Genomic_DNA"/>
</dbReference>
<comment type="caution">
    <text evidence="2">The sequence shown here is derived from an EMBL/GenBank/DDBJ whole genome shotgun (WGS) entry which is preliminary data.</text>
</comment>
<keyword evidence="3" id="KW-1185">Reference proteome</keyword>
<dbReference type="Gene3D" id="2.160.20.80">
    <property type="entry name" value="E3 ubiquitin-protein ligase SopA"/>
    <property type="match status" value="1"/>
</dbReference>
<reference evidence="3" key="1">
    <citation type="journal article" date="2019" name="Int. J. Syst. Evol. Microbiol.">
        <title>The Global Catalogue of Microorganisms (GCM) 10K type strain sequencing project: providing services to taxonomists for standard genome sequencing and annotation.</title>
        <authorList>
            <consortium name="The Broad Institute Genomics Platform"/>
            <consortium name="The Broad Institute Genome Sequencing Center for Infectious Disease"/>
            <person name="Wu L."/>
            <person name="Ma J."/>
        </authorList>
    </citation>
    <scope>NUCLEOTIDE SEQUENCE [LARGE SCALE GENOMIC DNA]</scope>
    <source>
        <strain evidence="3">JCM 17106</strain>
    </source>
</reference>
<evidence type="ECO:0000313" key="3">
    <source>
        <dbReference type="Proteomes" id="UP001500459"/>
    </source>
</evidence>
<evidence type="ECO:0000313" key="2">
    <source>
        <dbReference type="EMBL" id="GAA3522856.1"/>
    </source>
</evidence>